<dbReference type="SUPFAM" id="SSF161219">
    <property type="entry name" value="CHY zinc finger-like"/>
    <property type="match status" value="1"/>
</dbReference>
<comment type="caution">
    <text evidence="9">The sequence shown here is derived from an EMBL/GenBank/DDBJ whole genome shotgun (WGS) entry which is preliminary data.</text>
</comment>
<dbReference type="SUPFAM" id="SSF57850">
    <property type="entry name" value="RING/U-box"/>
    <property type="match status" value="1"/>
</dbReference>
<organism evidence="9 10">
    <name type="scientific">Pocillopora meandrina</name>
    <dbReference type="NCBI Taxonomy" id="46732"/>
    <lineage>
        <taxon>Eukaryota</taxon>
        <taxon>Metazoa</taxon>
        <taxon>Cnidaria</taxon>
        <taxon>Anthozoa</taxon>
        <taxon>Hexacorallia</taxon>
        <taxon>Scleractinia</taxon>
        <taxon>Astrocoeniina</taxon>
        <taxon>Pocilloporidae</taxon>
        <taxon>Pocillopora</taxon>
    </lineage>
</organism>
<dbReference type="InterPro" id="IPR019734">
    <property type="entry name" value="TPR_rpt"/>
</dbReference>
<dbReference type="GO" id="GO:0016567">
    <property type="term" value="P:protein ubiquitination"/>
    <property type="evidence" value="ECO:0007669"/>
    <property type="project" value="TreeGrafter"/>
</dbReference>
<dbReference type="GO" id="GO:0005737">
    <property type="term" value="C:cytoplasm"/>
    <property type="evidence" value="ECO:0007669"/>
    <property type="project" value="UniProtKB-ARBA"/>
</dbReference>
<keyword evidence="10" id="KW-1185">Reference proteome</keyword>
<dbReference type="PANTHER" id="PTHR21319">
    <property type="entry name" value="RING FINGER AND CHY ZINC FINGER DOMAIN-CONTAINING PROTEIN 1"/>
    <property type="match status" value="1"/>
</dbReference>
<feature type="region of interest" description="Disordered" evidence="5">
    <location>
        <begin position="1120"/>
        <end position="1181"/>
    </location>
</feature>
<protein>
    <submittedName>
        <fullName evidence="9">Uncharacterized protein</fullName>
    </submittedName>
</protein>
<dbReference type="Gene3D" id="1.25.40.10">
    <property type="entry name" value="Tetratricopeptide repeat domain"/>
    <property type="match status" value="2"/>
</dbReference>
<feature type="domain" description="CHY-type" evidence="7">
    <location>
        <begin position="1883"/>
        <end position="1955"/>
    </location>
</feature>
<dbReference type="InterPro" id="IPR001841">
    <property type="entry name" value="Znf_RING"/>
</dbReference>
<feature type="compositionally biased region" description="Basic and acidic residues" evidence="5">
    <location>
        <begin position="1331"/>
        <end position="1356"/>
    </location>
</feature>
<evidence type="ECO:0000313" key="10">
    <source>
        <dbReference type="Proteomes" id="UP001159428"/>
    </source>
</evidence>
<feature type="compositionally biased region" description="Polar residues" evidence="5">
    <location>
        <begin position="1166"/>
        <end position="1181"/>
    </location>
</feature>
<evidence type="ECO:0000256" key="1">
    <source>
        <dbReference type="ARBA" id="ARBA00022723"/>
    </source>
</evidence>
<dbReference type="InterPro" id="IPR037275">
    <property type="entry name" value="Znf_CTCHY_sf"/>
</dbReference>
<feature type="region of interest" description="Disordered" evidence="5">
    <location>
        <begin position="1307"/>
        <end position="1365"/>
    </location>
</feature>
<keyword evidence="3" id="KW-0862">Zinc</keyword>
<dbReference type="Gene3D" id="3.30.40.10">
    <property type="entry name" value="Zinc/RING finger domain, C3HC4 (zinc finger)"/>
    <property type="match status" value="1"/>
</dbReference>
<proteinExistence type="predicted"/>
<dbReference type="GO" id="GO:0061630">
    <property type="term" value="F:ubiquitin protein ligase activity"/>
    <property type="evidence" value="ECO:0007669"/>
    <property type="project" value="TreeGrafter"/>
</dbReference>
<dbReference type="Proteomes" id="UP001159428">
    <property type="component" value="Unassembled WGS sequence"/>
</dbReference>
<feature type="region of interest" description="Disordered" evidence="5">
    <location>
        <begin position="1039"/>
        <end position="1072"/>
    </location>
</feature>
<feature type="domain" description="RING-type" evidence="6">
    <location>
        <begin position="2020"/>
        <end position="2060"/>
    </location>
</feature>
<sequence>SENVVRILNEAIVYHQGDNIVGARRSLRNLFQLLVINKAQCFDFPSKYGLEVLHLGRQLFLEKGVSCSIKHGTLLLDSSTSGAQFYSGLLNVMGAFALLISEFEIASGTFERLIDLHHQSNTTSRSRDLAAAYNNKGCVHLIMGDLLDAHKAFETSLRSLGNSNGSSNITQVFAVKSNMSRLNLVFRKYPQALEQQEKLVESCKATEMKDIPYPFEAVFTVMNNQAVLHTILGNFKQAEQALRWLISYCKEMDREDSVYLVIFIRLHLSEVLLLHGKSKEADEVFSIEDLNSLDDIVDRFGNLYMNVRIEALEKLLELYVRRGKVKAALGLLQTTVKILKTVFGPDHFNIASLLYKQGTILSLVGEFSTATEKLKSSVEILRKIFGFKNFLLLKCYMSLGDVTSRMNQVEESYLYFQRATENIEAIYQVSFVDELTLKYKEITRGFKIFQTQSVFDDRIEGLVAEYGHGMAFLLNHNSNGQLRKCRADRKPVTVKKMDGQFSESMSIVSFKYSSDFIKSGQKLLRLGMIKEAAVFFQYAELHCGVHVNQGYPNLGVARLHSIFLKEKYRCHGTLKHDHRLRKFLEDLSSVIEARGAQSIVERIDGVVTTMEFDYPRNLRPVLILLLLFSIELKMVETTFVAYDLYSKLFQNENSVPFLLLDGIQVYASKAIITCNGETAVQDILISSQIGLKESDAENASTDTSLFHSLASKENATENAFLVTGRTPFLLDIEDLNTVKEKISLAVQECFQMKCLETEARGVATKVIVDLTPTAKCGLVLSMGSRIDLLPLCLSEHPNSSVPHKETIFEIDTSMHQRITGVTFKDEQTSCFMFKKVALRLLQQRDAGKISSMTLPHHSLSLTVLHPGKVRLNLSQSGKEIIQKNPVRNNKNKNYRPGKLEWCVTGFHCKIRISLTNFVTTPVVILKSSDAKKGKEIVLLCTNKCSIYHVNKIYFQVDTSELEYRQEKTREKFLGCLRTVSQISQLLYSVESPLTNDDICMADPNQCHYAYGSLEDQEYLSRKHGVSFVELGDDDTRCLTTSSQNRKDQKNTSLQHLTESSERSENNEGLTLNAHECTTVEESTNNHEEESLLRADLCEILEGKRLFEEDRQSRRSFMADLQESLKKKQPDSEKGDSIQSNRAEVNDFSKLQSSQNDSKCGNLEVPHQNTKAQAPSGNLISRNVSNHENGQRISSHEGNTAKEEDKLMRIHQLPQGPALNNVKDRNDLDMEPKCELPEDVSSGLPKTTLVKEYRFTASNESDSSSILERETYAKNVETARNDVFLSEQNAIKTNRETSRNQEVQGTIGVIQGDQEGQRQTKPGGNKFKSRKQHLEEESERSEVEIRGNRGNTLEKQETPCSDSELRSTISNRNESTIRSFLNVSMKERNQYPYCSKQTKSGVNKLEIGKQHLVEDRERSGVEMIGNKSNTPEKDGTSCPDSDEMTSARIFEPLFEEMTNKRPEHSSLSNRQPRTNTRTSNRLIFHGCQSNRGKCCFEADGGSREDLFNNVDTVDGPVLTQNLHKDFYAGEKFKTSVKHKSVTLGGENESHTDELCKSRYPLEPKSNLFQSHSGDGGARPKQRSTDNTKTRLPRTSNKNPMSANSDLERIYPGLDPDFLARHVKEGSPLLPFHNGGNYNHASSDGLWQDYEQEYFSFNDQDQVFNSKDQKSHFMEEFIPRDKANRYDKVIPVYNALAALVPLNGKEKESWHFPPSESCKDMVLRNQCFAERTNESNPTSLPKSLDANRVKPFCTCGSACAYKDMASMANDSSTSVGNDECGQSPPMSENEHSWTENALTANFRYLQEIMAKTIRLVALSATGAKENHPANQTVEKTGIQEETGDMGEAEATVTQRIYETNTQRESTPSNETTVEAERQPTATPVQESPRPVCSHYQRRCLVRFPCCGKFFPCHRCHNESDCSEDQARAVNATHIRCTICYHEQEIDENGQRCGGCNAVMSEYFCPTCRHYTSVDKNPFHCEKCGICRIHRDRSFHCDVCNVCLDKRLEGKHKCRPDSGHDECCICLEDAFSGCQILPCSHKVHKDCAIAMIQNGVRTCPICRHPLFGQLQNSTQ</sequence>
<dbReference type="SUPFAM" id="SSF161245">
    <property type="entry name" value="Zinc hairpin stack"/>
    <property type="match status" value="1"/>
</dbReference>
<feature type="compositionally biased region" description="Basic and acidic residues" evidence="5">
    <location>
        <begin position="1122"/>
        <end position="1135"/>
    </location>
</feature>
<evidence type="ECO:0000259" key="8">
    <source>
        <dbReference type="PROSITE" id="PS51270"/>
    </source>
</evidence>
<evidence type="ECO:0000259" key="6">
    <source>
        <dbReference type="PROSITE" id="PS50089"/>
    </source>
</evidence>
<dbReference type="SMART" id="SM00028">
    <property type="entry name" value="TPR"/>
    <property type="match status" value="4"/>
</dbReference>
<dbReference type="PANTHER" id="PTHR21319:SF53">
    <property type="entry name" value="RING FINGER AND CHY ZINC FINGER DOMAIN-CONTAINING PROTEIN 1"/>
    <property type="match status" value="1"/>
</dbReference>
<dbReference type="PROSITE" id="PS51270">
    <property type="entry name" value="ZF_CTCHY"/>
    <property type="match status" value="1"/>
</dbReference>
<dbReference type="InterPro" id="IPR011990">
    <property type="entry name" value="TPR-like_helical_dom_sf"/>
</dbReference>
<dbReference type="CDD" id="cd16448">
    <property type="entry name" value="RING-H2"/>
    <property type="match status" value="1"/>
</dbReference>
<feature type="compositionally biased region" description="Polar residues" evidence="5">
    <location>
        <begin position="1591"/>
        <end position="1603"/>
    </location>
</feature>
<evidence type="ECO:0000313" key="9">
    <source>
        <dbReference type="EMBL" id="CAH3127423.1"/>
    </source>
</evidence>
<evidence type="ECO:0000256" key="3">
    <source>
        <dbReference type="ARBA" id="ARBA00022833"/>
    </source>
</evidence>
<dbReference type="SUPFAM" id="SSF48452">
    <property type="entry name" value="TPR-like"/>
    <property type="match status" value="2"/>
</dbReference>
<dbReference type="InterPro" id="IPR008913">
    <property type="entry name" value="Znf_CHY"/>
</dbReference>
<feature type="region of interest" description="Disordered" evidence="5">
    <location>
        <begin position="1559"/>
        <end position="1605"/>
    </location>
</feature>
<dbReference type="GO" id="GO:0006511">
    <property type="term" value="P:ubiquitin-dependent protein catabolic process"/>
    <property type="evidence" value="ECO:0007669"/>
    <property type="project" value="TreeGrafter"/>
</dbReference>
<feature type="region of interest" description="Disordered" evidence="5">
    <location>
        <begin position="1856"/>
        <end position="1885"/>
    </location>
</feature>
<evidence type="ECO:0000256" key="5">
    <source>
        <dbReference type="SAM" id="MobiDB-lite"/>
    </source>
</evidence>
<dbReference type="InterPro" id="IPR017921">
    <property type="entry name" value="Znf_CTCHY"/>
</dbReference>
<name>A0AAU9WW69_9CNID</name>
<dbReference type="GO" id="GO:0008270">
    <property type="term" value="F:zinc ion binding"/>
    <property type="evidence" value="ECO:0007669"/>
    <property type="project" value="UniProtKB-KW"/>
</dbReference>
<feature type="domain" description="CTCHY-type" evidence="8">
    <location>
        <begin position="1957"/>
        <end position="2019"/>
    </location>
</feature>
<feature type="non-terminal residue" evidence="9">
    <location>
        <position position="1"/>
    </location>
</feature>
<dbReference type="EMBL" id="CALNXJ010000022">
    <property type="protein sequence ID" value="CAH3127423.1"/>
    <property type="molecule type" value="Genomic_DNA"/>
</dbReference>
<dbReference type="PROSITE" id="PS50089">
    <property type="entry name" value="ZF_RING_2"/>
    <property type="match status" value="1"/>
</dbReference>
<keyword evidence="1" id="KW-0479">Metal-binding</keyword>
<feature type="region of interest" description="Disordered" evidence="5">
    <location>
        <begin position="1768"/>
        <end position="1788"/>
    </location>
</feature>
<dbReference type="InterPro" id="IPR037274">
    <property type="entry name" value="Znf_CHY_sf"/>
</dbReference>
<keyword evidence="2 4" id="KW-0863">Zinc-finger</keyword>
<dbReference type="SMART" id="SM00184">
    <property type="entry name" value="RING"/>
    <property type="match status" value="1"/>
</dbReference>
<feature type="compositionally biased region" description="Polar residues" evidence="5">
    <location>
        <begin position="1464"/>
        <end position="1477"/>
    </location>
</feature>
<feature type="compositionally biased region" description="Polar residues" evidence="5">
    <location>
        <begin position="1136"/>
        <end position="1158"/>
    </location>
</feature>
<dbReference type="GO" id="GO:0005634">
    <property type="term" value="C:nucleus"/>
    <property type="evidence" value="ECO:0007669"/>
    <property type="project" value="TreeGrafter"/>
</dbReference>
<evidence type="ECO:0000259" key="7">
    <source>
        <dbReference type="PROSITE" id="PS51266"/>
    </source>
</evidence>
<gene>
    <name evidence="9" type="ORF">PMEA_00012552</name>
</gene>
<reference evidence="9 10" key="1">
    <citation type="submission" date="2022-05" db="EMBL/GenBank/DDBJ databases">
        <authorList>
            <consortium name="Genoscope - CEA"/>
            <person name="William W."/>
        </authorList>
    </citation>
    <scope>NUCLEOTIDE SEQUENCE [LARGE SCALE GENOMIC DNA]</scope>
</reference>
<evidence type="ECO:0000256" key="2">
    <source>
        <dbReference type="ARBA" id="ARBA00022771"/>
    </source>
</evidence>
<dbReference type="Pfam" id="PF05495">
    <property type="entry name" value="zf-CHY"/>
    <property type="match status" value="1"/>
</dbReference>
<evidence type="ECO:0000256" key="4">
    <source>
        <dbReference type="PROSITE-ProRule" id="PRU00601"/>
    </source>
</evidence>
<feature type="region of interest" description="Disordered" evidence="5">
    <location>
        <begin position="1422"/>
        <end position="1477"/>
    </location>
</feature>
<dbReference type="PROSITE" id="PS51266">
    <property type="entry name" value="ZF_CHY"/>
    <property type="match status" value="1"/>
</dbReference>
<accession>A0AAU9WW69</accession>
<feature type="compositionally biased region" description="Polar residues" evidence="5">
    <location>
        <begin position="1856"/>
        <end position="1870"/>
    </location>
</feature>
<dbReference type="InterPro" id="IPR013083">
    <property type="entry name" value="Znf_RING/FYVE/PHD"/>
</dbReference>